<dbReference type="PRINTS" id="PR00086">
    <property type="entry name" value="LLDHDRGNASE"/>
</dbReference>
<evidence type="ECO:0000313" key="8">
    <source>
        <dbReference type="Proteomes" id="UP000758701"/>
    </source>
</evidence>
<dbReference type="EMBL" id="JAHSTP010000025">
    <property type="protein sequence ID" value="MBZ6156288.1"/>
    <property type="molecule type" value="Genomic_DNA"/>
</dbReference>
<dbReference type="RefSeq" id="WP_224310417.1">
    <property type="nucleotide sequence ID" value="NZ_JAHSST010000031.1"/>
</dbReference>
<evidence type="ECO:0000256" key="2">
    <source>
        <dbReference type="ARBA" id="ARBA00023002"/>
    </source>
</evidence>
<dbReference type="InterPro" id="IPR001236">
    <property type="entry name" value="Lactate/malate_DH_N"/>
</dbReference>
<keyword evidence="8" id="KW-1185">Reference proteome</keyword>
<evidence type="ECO:0000256" key="1">
    <source>
        <dbReference type="ARBA" id="ARBA00006054"/>
    </source>
</evidence>
<gene>
    <name evidence="7" type="ORF">KVH32_34800</name>
</gene>
<dbReference type="PIRSF" id="PIRSF000102">
    <property type="entry name" value="Lac_mal_DH"/>
    <property type="match status" value="1"/>
</dbReference>
<comment type="similarity">
    <text evidence="1">Belongs to the LDH/MDH superfamily. LDH family.</text>
</comment>
<dbReference type="InterPro" id="IPR022383">
    <property type="entry name" value="Lactate/malate_DH_C"/>
</dbReference>
<evidence type="ECO:0000313" key="7">
    <source>
        <dbReference type="EMBL" id="MBZ6156288.1"/>
    </source>
</evidence>
<dbReference type="InterPro" id="IPR036291">
    <property type="entry name" value="NAD(P)-bd_dom_sf"/>
</dbReference>
<keyword evidence="2 4" id="KW-0560">Oxidoreductase</keyword>
<protein>
    <submittedName>
        <fullName evidence="7">NAD(P)-binding domain-containing protein</fullName>
    </submittedName>
</protein>
<dbReference type="Pfam" id="PF00056">
    <property type="entry name" value="Ldh_1_N"/>
    <property type="match status" value="1"/>
</dbReference>
<reference evidence="7 8" key="1">
    <citation type="submission" date="2021-06" db="EMBL/GenBank/DDBJ databases">
        <title>Ecological speciation of a Streptomyces species isolated from different habitats and geographic origins.</title>
        <authorList>
            <person name="Wang J."/>
        </authorList>
    </citation>
    <scope>NUCLEOTIDE SEQUENCE [LARGE SCALE GENOMIC DNA]</scope>
    <source>
        <strain evidence="7 8">FXJ8.012</strain>
    </source>
</reference>
<dbReference type="Pfam" id="PF02866">
    <property type="entry name" value="Ldh_1_C"/>
    <property type="match status" value="1"/>
</dbReference>
<name>A0ABS7WFH8_STROV</name>
<evidence type="ECO:0000259" key="5">
    <source>
        <dbReference type="Pfam" id="PF00056"/>
    </source>
</evidence>
<dbReference type="SUPFAM" id="SSF56327">
    <property type="entry name" value="LDH C-terminal domain-like"/>
    <property type="match status" value="1"/>
</dbReference>
<dbReference type="SUPFAM" id="SSF51735">
    <property type="entry name" value="NAD(P)-binding Rossmann-fold domains"/>
    <property type="match status" value="1"/>
</dbReference>
<accession>A0ABS7WFH8</accession>
<dbReference type="Gene3D" id="3.40.50.720">
    <property type="entry name" value="NAD(P)-binding Rossmann-like Domain"/>
    <property type="match status" value="1"/>
</dbReference>
<evidence type="ECO:0000259" key="6">
    <source>
        <dbReference type="Pfam" id="PF02866"/>
    </source>
</evidence>
<dbReference type="PANTHER" id="PTHR43128">
    <property type="entry name" value="L-2-HYDROXYCARBOXYLATE DEHYDROGENASE (NAD(P)(+))"/>
    <property type="match status" value="1"/>
</dbReference>
<dbReference type="InterPro" id="IPR015955">
    <property type="entry name" value="Lactate_DH/Glyco_Ohase_4_C"/>
</dbReference>
<keyword evidence="3" id="KW-0520">NAD</keyword>
<proteinExistence type="inferred from homology"/>
<feature type="domain" description="Lactate/malate dehydrogenase N-terminal" evidence="5">
    <location>
        <begin position="9"/>
        <end position="142"/>
    </location>
</feature>
<organism evidence="7 8">
    <name type="scientific">Streptomyces olivaceus</name>
    <dbReference type="NCBI Taxonomy" id="47716"/>
    <lineage>
        <taxon>Bacteria</taxon>
        <taxon>Bacillati</taxon>
        <taxon>Actinomycetota</taxon>
        <taxon>Actinomycetes</taxon>
        <taxon>Kitasatosporales</taxon>
        <taxon>Streptomycetaceae</taxon>
        <taxon>Streptomyces</taxon>
    </lineage>
</organism>
<dbReference type="Gene3D" id="3.90.110.10">
    <property type="entry name" value="Lactate dehydrogenase/glycoside hydrolase, family 4, C-terminal"/>
    <property type="match status" value="1"/>
</dbReference>
<dbReference type="InterPro" id="IPR001557">
    <property type="entry name" value="L-lactate/malate_DH"/>
</dbReference>
<comment type="caution">
    <text evidence="7">The sequence shown here is derived from an EMBL/GenBank/DDBJ whole genome shotgun (WGS) entry which is preliminary data.</text>
</comment>
<evidence type="ECO:0000256" key="3">
    <source>
        <dbReference type="ARBA" id="ARBA00023027"/>
    </source>
</evidence>
<dbReference type="Proteomes" id="UP000758701">
    <property type="component" value="Unassembled WGS sequence"/>
</dbReference>
<evidence type="ECO:0000256" key="4">
    <source>
        <dbReference type="RuleBase" id="RU003369"/>
    </source>
</evidence>
<feature type="domain" description="Lactate/malate dehydrogenase C-terminal" evidence="6">
    <location>
        <begin position="149"/>
        <end position="202"/>
    </location>
</feature>
<dbReference type="PANTHER" id="PTHR43128:SF16">
    <property type="entry name" value="L-LACTATE DEHYDROGENASE"/>
    <property type="match status" value="1"/>
</dbReference>
<sequence>MTPAPVDTVGVIGAGAVGQTVAATLLASNLPGRLLVVSRVWDQAAALAADLDDMRHTTASRARVEACEAEALAHCTAVVVAVRAAFTNTSTANVRMAGATANAPAIRTLATSLRGYQGTVLVVTNPVDLMTRLFAENSGCPRVYGIGSNLDSARYRLTLARLLNVPATAVRGHVIGEHGDGAVVCASSTTVNGTPADVPLTEVRTELRTRPQRISAGVGRTRSGPAGAVLSTLRKALGLADGTEELTCHHRGDWLGIPLHFTSGQPRACPPALNADEDAQLTATTTKLRAAYQTLGHPAPPPTSLETT</sequence>